<dbReference type="PANTHER" id="PTHR40082:SF1">
    <property type="entry name" value="BLR5956 PROTEIN"/>
    <property type="match status" value="1"/>
</dbReference>
<dbReference type="PANTHER" id="PTHR40082">
    <property type="entry name" value="BLR5956 PROTEIN"/>
    <property type="match status" value="1"/>
</dbReference>
<keyword evidence="3" id="KW-1185">Reference proteome</keyword>
<accession>A0A1T4MK82</accession>
<dbReference type="GO" id="GO:0006780">
    <property type="term" value="P:uroporphyrinogen III biosynthetic process"/>
    <property type="evidence" value="ECO:0007669"/>
    <property type="project" value="InterPro"/>
</dbReference>
<dbReference type="AlphaFoldDB" id="A0A1T4MK82"/>
<evidence type="ECO:0000259" key="1">
    <source>
        <dbReference type="Pfam" id="PF02602"/>
    </source>
</evidence>
<dbReference type="EMBL" id="FUWR01000005">
    <property type="protein sequence ID" value="SJZ67402.1"/>
    <property type="molecule type" value="Genomic_DNA"/>
</dbReference>
<feature type="domain" description="Tetrapyrrole biosynthesis uroporphyrinogen III synthase" evidence="1">
    <location>
        <begin position="28"/>
        <end position="258"/>
    </location>
</feature>
<dbReference type="Proteomes" id="UP000190102">
    <property type="component" value="Unassembled WGS sequence"/>
</dbReference>
<gene>
    <name evidence="2" type="ORF">SAMN02745119_01340</name>
</gene>
<dbReference type="Pfam" id="PF02602">
    <property type="entry name" value="HEM4"/>
    <property type="match status" value="1"/>
</dbReference>
<organism evidence="2 3">
    <name type="scientific">Trichlorobacter thiogenes</name>
    <dbReference type="NCBI Taxonomy" id="115783"/>
    <lineage>
        <taxon>Bacteria</taxon>
        <taxon>Pseudomonadati</taxon>
        <taxon>Thermodesulfobacteriota</taxon>
        <taxon>Desulfuromonadia</taxon>
        <taxon>Geobacterales</taxon>
        <taxon>Geobacteraceae</taxon>
        <taxon>Trichlorobacter</taxon>
    </lineage>
</organism>
<evidence type="ECO:0000313" key="3">
    <source>
        <dbReference type="Proteomes" id="UP000190102"/>
    </source>
</evidence>
<proteinExistence type="predicted"/>
<dbReference type="Gene3D" id="3.40.50.10090">
    <property type="match status" value="2"/>
</dbReference>
<name>A0A1T4MK82_9BACT</name>
<sequence length="269" mass="29093">MCTSVKLPTNPLQGRRILVTRAAEQAAEFTEQLRQRGAVVVECPTIQLVPPEAWTKVDAAINDLPSFNWLILTSTNGVRFFFTRLQELGRSTHDLQNCKVCAVGPKTAEALLELGITPDLVPEQFTGEGVVAAFQGIDLQGRRILFPKADGARELIPQQLRSMGAEVVDPVVYRNIIPQALPDAARQALEQHQLDAVVFSSPSTVRNLATLVGGVTQLQAMLENLAVASIGPVTTRACQELGLSVAVEPEQATLGALVSDLELYFANTK</sequence>
<dbReference type="CDD" id="cd06578">
    <property type="entry name" value="HemD"/>
    <property type="match status" value="1"/>
</dbReference>
<reference evidence="3" key="1">
    <citation type="submission" date="2017-02" db="EMBL/GenBank/DDBJ databases">
        <authorList>
            <person name="Varghese N."/>
            <person name="Submissions S."/>
        </authorList>
    </citation>
    <scope>NUCLEOTIDE SEQUENCE [LARGE SCALE GENOMIC DNA]</scope>
    <source>
        <strain evidence="3">ATCC BAA-34</strain>
    </source>
</reference>
<dbReference type="InterPro" id="IPR039793">
    <property type="entry name" value="UROS/Hem4"/>
</dbReference>
<dbReference type="InterPro" id="IPR003754">
    <property type="entry name" value="4pyrrol_synth_uPrphyn_synth"/>
</dbReference>
<dbReference type="SUPFAM" id="SSF69618">
    <property type="entry name" value="HemD-like"/>
    <property type="match status" value="1"/>
</dbReference>
<protein>
    <submittedName>
        <fullName evidence="2">Uroporphyrinogen-III synthase</fullName>
    </submittedName>
</protein>
<dbReference type="GO" id="GO:0004852">
    <property type="term" value="F:uroporphyrinogen-III synthase activity"/>
    <property type="evidence" value="ECO:0007669"/>
    <property type="project" value="InterPro"/>
</dbReference>
<dbReference type="InterPro" id="IPR036108">
    <property type="entry name" value="4pyrrol_syn_uPrphyn_synt_sf"/>
</dbReference>
<dbReference type="STRING" id="115783.SAMN02745119_01340"/>
<evidence type="ECO:0000313" key="2">
    <source>
        <dbReference type="EMBL" id="SJZ67402.1"/>
    </source>
</evidence>